<dbReference type="PATRIC" id="fig|762967.3.peg.1090"/>
<dbReference type="EMBL" id="AFBQ01000195">
    <property type="protein sequence ID" value="EHY31239.1"/>
    <property type="molecule type" value="Genomic_DNA"/>
</dbReference>
<protein>
    <submittedName>
        <fullName evidence="1">Uncharacterized protein</fullName>
    </submittedName>
</protein>
<name>H3KF67_9BURK</name>
<gene>
    <name evidence="1" type="ORF">HMPREF9440_01384</name>
</gene>
<accession>H3KF67</accession>
<evidence type="ECO:0000313" key="1">
    <source>
        <dbReference type="EMBL" id="EHY31239.1"/>
    </source>
</evidence>
<evidence type="ECO:0000313" key="2">
    <source>
        <dbReference type="Proteomes" id="UP000004956"/>
    </source>
</evidence>
<organism evidence="1 2">
    <name type="scientific">Sutterella parvirubra YIT 11816</name>
    <dbReference type="NCBI Taxonomy" id="762967"/>
    <lineage>
        <taxon>Bacteria</taxon>
        <taxon>Pseudomonadati</taxon>
        <taxon>Pseudomonadota</taxon>
        <taxon>Betaproteobacteria</taxon>
        <taxon>Burkholderiales</taxon>
        <taxon>Sutterellaceae</taxon>
        <taxon>Sutterella</taxon>
    </lineage>
</organism>
<dbReference type="Proteomes" id="UP000004956">
    <property type="component" value="Unassembled WGS sequence"/>
</dbReference>
<sequence length="53" mass="5404">MGNPPICRNGVGNSSGRPEAVLRRSAGAWESVLGFVLREAGGTAVPNPPVSKS</sequence>
<comment type="caution">
    <text evidence="1">The sequence shown here is derived from an EMBL/GenBank/DDBJ whole genome shotgun (WGS) entry which is preliminary data.</text>
</comment>
<dbReference type="AlphaFoldDB" id="H3KF67"/>
<dbReference type="STRING" id="762967.HMPREF9440_01384"/>
<keyword evidence="2" id="KW-1185">Reference proteome</keyword>
<dbReference type="HOGENOM" id="CLU_3066966_0_0_4"/>
<proteinExistence type="predicted"/>
<reference evidence="1 2" key="1">
    <citation type="submission" date="2011-11" db="EMBL/GenBank/DDBJ databases">
        <authorList>
            <person name="Weinstock G."/>
            <person name="Sodergren E."/>
            <person name="Clifton S."/>
            <person name="Fulton L."/>
            <person name="Fulton B."/>
            <person name="Courtney L."/>
            <person name="Fronick C."/>
            <person name="Harrison M."/>
            <person name="Strong C."/>
            <person name="Farmer C."/>
            <person name="Delahaunty K."/>
            <person name="Markovic C."/>
            <person name="Hall O."/>
            <person name="Minx P."/>
            <person name="Tomlinson C."/>
            <person name="Mitreva M."/>
            <person name="Hou S."/>
            <person name="Chen J."/>
            <person name="Wollam A."/>
            <person name="Pepin K.H."/>
            <person name="Johnson M."/>
            <person name="Bhonagiri V."/>
            <person name="Zhang X."/>
            <person name="Suruliraj S."/>
            <person name="Warren W."/>
            <person name="Chinwalla A."/>
            <person name="Mardis E.R."/>
            <person name="Wilson R.K."/>
        </authorList>
    </citation>
    <scope>NUCLEOTIDE SEQUENCE [LARGE SCALE GENOMIC DNA]</scope>
    <source>
        <strain evidence="1 2">YIT 11816</strain>
    </source>
</reference>